<reference evidence="9" key="4">
    <citation type="submission" date="2021-06" db="EMBL/GenBank/DDBJ databases">
        <authorList>
            <consortium name="NCBI Pathogen Detection Project"/>
        </authorList>
    </citation>
    <scope>NUCLEOTIDE SEQUENCE</scope>
    <source>
        <strain evidence="10">Clostridioides</strain>
        <strain evidence="9">HN1000</strain>
    </source>
</reference>
<dbReference type="InterPro" id="IPR009057">
    <property type="entry name" value="Homeodomain-like_sf"/>
</dbReference>
<dbReference type="InterPro" id="IPR000281">
    <property type="entry name" value="HTH_RpiR"/>
</dbReference>
<evidence type="ECO:0000259" key="4">
    <source>
        <dbReference type="PROSITE" id="PS51071"/>
    </source>
</evidence>
<dbReference type="PANTHER" id="PTHR30514:SF21">
    <property type="entry name" value="RPIR-FAMILY TRANSCRIPTIONAL REGULATOR"/>
    <property type="match status" value="1"/>
</dbReference>
<accession>A0A031WGX6</accession>
<dbReference type="Proteomes" id="UP000879542">
    <property type="component" value="Unassembled WGS sequence"/>
</dbReference>
<dbReference type="GO" id="GO:0097367">
    <property type="term" value="F:carbohydrate derivative binding"/>
    <property type="evidence" value="ECO:0007669"/>
    <property type="project" value="InterPro"/>
</dbReference>
<dbReference type="InterPro" id="IPR046348">
    <property type="entry name" value="SIS_dom_sf"/>
</dbReference>
<dbReference type="RefSeq" id="WP_003427244.1">
    <property type="nucleotide sequence ID" value="NZ_AP025558.1"/>
</dbReference>
<keyword evidence="3" id="KW-0804">Transcription</keyword>
<evidence type="ECO:0000256" key="3">
    <source>
        <dbReference type="ARBA" id="ARBA00023163"/>
    </source>
</evidence>
<dbReference type="PANTHER" id="PTHR30514">
    <property type="entry name" value="GLUCOKINASE"/>
    <property type="match status" value="1"/>
</dbReference>
<dbReference type="EMBL" id="CAADAN010000002">
    <property type="protein sequence ID" value="VFD30156.1"/>
    <property type="molecule type" value="Genomic_DNA"/>
</dbReference>
<keyword evidence="1" id="KW-0805">Transcription regulation</keyword>
<dbReference type="GO" id="GO:0003677">
    <property type="term" value="F:DNA binding"/>
    <property type="evidence" value="ECO:0007669"/>
    <property type="project" value="UniProtKB-KW"/>
</dbReference>
<evidence type="ECO:0000313" key="12">
    <source>
        <dbReference type="EMBL" id="VFD30156.1"/>
    </source>
</evidence>
<evidence type="ECO:0000313" key="11">
    <source>
        <dbReference type="EMBL" id="SJS19364.1"/>
    </source>
</evidence>
<evidence type="ECO:0000313" key="13">
    <source>
        <dbReference type="EMBL" id="VHY10294.1"/>
    </source>
</evidence>
<dbReference type="InterPro" id="IPR047640">
    <property type="entry name" value="RpiR-like"/>
</dbReference>
<dbReference type="OMA" id="PTEAYLW"/>
<keyword evidence="2" id="KW-0238">DNA-binding</keyword>
<dbReference type="Pfam" id="PF01418">
    <property type="entry name" value="HTH_6"/>
    <property type="match status" value="1"/>
</dbReference>
<dbReference type="PROSITE" id="PS51464">
    <property type="entry name" value="SIS"/>
    <property type="match status" value="1"/>
</dbReference>
<dbReference type="CDD" id="cd05013">
    <property type="entry name" value="SIS_RpiR"/>
    <property type="match status" value="1"/>
</dbReference>
<dbReference type="PROSITE" id="PS51071">
    <property type="entry name" value="HTH_RPIR"/>
    <property type="match status" value="1"/>
</dbReference>
<dbReference type="InterPro" id="IPR001347">
    <property type="entry name" value="SIS_dom"/>
</dbReference>
<dbReference type="InterPro" id="IPR036388">
    <property type="entry name" value="WH-like_DNA-bd_sf"/>
</dbReference>
<evidence type="ECO:0000313" key="15">
    <source>
        <dbReference type="Proteomes" id="UP000372533"/>
    </source>
</evidence>
<dbReference type="InterPro" id="IPR035472">
    <property type="entry name" value="RpiR-like_SIS"/>
</dbReference>
<evidence type="ECO:0000313" key="10">
    <source>
        <dbReference type="EMBL" id="HBH2619994.1"/>
    </source>
</evidence>
<dbReference type="Proteomes" id="UP000878956">
    <property type="component" value="Unassembled WGS sequence"/>
</dbReference>
<feature type="domain" description="SIS" evidence="5">
    <location>
        <begin position="107"/>
        <end position="244"/>
    </location>
</feature>
<dbReference type="Gene3D" id="3.40.50.10490">
    <property type="entry name" value="Glucose-6-phosphate isomerase like protein, domain 1"/>
    <property type="match status" value="1"/>
</dbReference>
<dbReference type="GeneID" id="66355480"/>
<dbReference type="EMBL" id="CAAJVP010000010">
    <property type="protein sequence ID" value="VHY10294.1"/>
    <property type="molecule type" value="Genomic_DNA"/>
</dbReference>
<evidence type="ECO:0000313" key="7">
    <source>
        <dbReference type="EMBL" id="CDS89562.1"/>
    </source>
</evidence>
<dbReference type="Gene3D" id="1.10.10.10">
    <property type="entry name" value="Winged helix-like DNA-binding domain superfamily/Winged helix DNA-binding domain"/>
    <property type="match status" value="1"/>
</dbReference>
<dbReference type="PATRIC" id="fig|1496.1371.peg.2459"/>
<evidence type="ECO:0000313" key="16">
    <source>
        <dbReference type="Proteomes" id="UP000411588"/>
    </source>
</evidence>
<dbReference type="EMBL" id="LK933349">
    <property type="protein sequence ID" value="CDT70813.1"/>
    <property type="molecule type" value="Genomic_DNA"/>
</dbReference>
<dbReference type="Pfam" id="PF01380">
    <property type="entry name" value="SIS"/>
    <property type="match status" value="1"/>
</dbReference>
<dbReference type="EMBL" id="LK932411">
    <property type="protein sequence ID" value="CDS89562.1"/>
    <property type="molecule type" value="Genomic_DNA"/>
</dbReference>
<reference evidence="9" key="2">
    <citation type="journal article" date="2018" name="Genome Biol.">
        <title>SKESA: strategic k-mer extension for scrupulous assemblies.</title>
        <authorList>
            <person name="Souvorov A."/>
            <person name="Agarwala R."/>
            <person name="Lipman D.J."/>
        </authorList>
    </citation>
    <scope>NUCLEOTIDE SEQUENCE</scope>
    <source>
        <strain evidence="10">Clostridioides</strain>
        <strain evidence="9">HN1000</strain>
    </source>
</reference>
<protein>
    <submittedName>
        <fullName evidence="11">MurPQ operon repressor</fullName>
    </submittedName>
    <submittedName>
        <fullName evidence="9 12">RpiR family transcriptional regulator</fullName>
    </submittedName>
    <submittedName>
        <fullName evidence="7">Phosphosugar-binding transcriptional regulator</fullName>
    </submittedName>
    <submittedName>
        <fullName evidence="8">Transcriptional regulator, RpiR family</fullName>
    </submittedName>
</protein>
<reference evidence="13 15" key="3">
    <citation type="submission" date="2019-04" db="EMBL/GenBank/DDBJ databases">
        <authorList>
            <consortium name="Pathogen Informatics"/>
        </authorList>
    </citation>
    <scope>NUCLEOTIDE SEQUENCE [LARGE SCALE GENOMIC DNA]</scope>
    <source>
        <strain evidence="16">clo34</strain>
        <strain evidence="12">Clo34</strain>
        <strain evidence="15">tl291</strain>
        <strain evidence="13">Tl291</strain>
        <strain evidence="11 14">VRECD0157</strain>
    </source>
</reference>
<evidence type="ECO:0000256" key="1">
    <source>
        <dbReference type="ARBA" id="ARBA00023015"/>
    </source>
</evidence>
<evidence type="ECO:0000313" key="14">
    <source>
        <dbReference type="Proteomes" id="UP000189137"/>
    </source>
</evidence>
<dbReference type="KEGG" id="pdf:CD630DERM_30770"/>
<reference evidence="8" key="1">
    <citation type="submission" date="2014-07" db="EMBL/GenBank/DDBJ databases">
        <authorList>
            <person name="Monot Marc"/>
        </authorList>
    </citation>
    <scope>NUCLEOTIDE SEQUENCE</scope>
    <source>
        <strain evidence="8">7032989</strain>
        <strain evidence="7">7032994</strain>
    </source>
</reference>
<gene>
    <name evidence="11" type="primary">murR</name>
    <name evidence="8" type="ORF">BN1095_650014</name>
    <name evidence="6" type="ORF">BN1096_700246</name>
    <name evidence="7" type="ORF">BN1097_710245</name>
    <name evidence="9" type="ORF">KRM00_000052</name>
    <name evidence="10" type="ORF">KRQ00_001750</name>
    <name evidence="13" type="ORF">SAMEA1402366_02268</name>
    <name evidence="12" type="ORF">SAMEA1402399_00982</name>
    <name evidence="11" type="ORF">SAMEA3375112_01504</name>
</gene>
<dbReference type="EMBL" id="DAEQIJ010000007">
    <property type="protein sequence ID" value="HBH2619994.1"/>
    <property type="molecule type" value="Genomic_DNA"/>
</dbReference>
<dbReference type="GO" id="GO:0003700">
    <property type="term" value="F:DNA-binding transcription factor activity"/>
    <property type="evidence" value="ECO:0007669"/>
    <property type="project" value="InterPro"/>
</dbReference>
<dbReference type="EMBL" id="DAEPXK010000001">
    <property type="protein sequence ID" value="HBH1540604.1"/>
    <property type="molecule type" value="Genomic_DNA"/>
</dbReference>
<feature type="domain" description="HTH rpiR-type" evidence="4">
    <location>
        <begin position="1"/>
        <end position="76"/>
    </location>
</feature>
<dbReference type="EMBL" id="LK932525">
    <property type="protein sequence ID" value="CDS88926.1"/>
    <property type="molecule type" value="Genomic_DNA"/>
</dbReference>
<dbReference type="EMBL" id="FUPS01000004">
    <property type="protein sequence ID" value="SJS19364.1"/>
    <property type="molecule type" value="Genomic_DNA"/>
</dbReference>
<dbReference type="Proteomes" id="UP000411588">
    <property type="component" value="Unassembled WGS sequence"/>
</dbReference>
<evidence type="ECO:0000313" key="6">
    <source>
        <dbReference type="EMBL" id="CDS88926.1"/>
    </source>
</evidence>
<dbReference type="AlphaFoldDB" id="A0A031WGX6"/>
<dbReference type="Proteomes" id="UP000372533">
    <property type="component" value="Unassembled WGS sequence"/>
</dbReference>
<evidence type="ECO:0000313" key="8">
    <source>
        <dbReference type="EMBL" id="CDT70813.1"/>
    </source>
</evidence>
<evidence type="ECO:0000259" key="5">
    <source>
        <dbReference type="PROSITE" id="PS51464"/>
    </source>
</evidence>
<proteinExistence type="predicted"/>
<organism evidence="8">
    <name type="scientific">Clostridioides difficile</name>
    <name type="common">Peptoclostridium difficile</name>
    <dbReference type="NCBI Taxonomy" id="1496"/>
    <lineage>
        <taxon>Bacteria</taxon>
        <taxon>Bacillati</taxon>
        <taxon>Bacillota</taxon>
        <taxon>Clostridia</taxon>
        <taxon>Peptostreptococcales</taxon>
        <taxon>Peptostreptococcaceae</taxon>
        <taxon>Clostridioides</taxon>
    </lineage>
</organism>
<name>A0A031WGX6_CLODI</name>
<dbReference type="SUPFAM" id="SSF53697">
    <property type="entry name" value="SIS domain"/>
    <property type="match status" value="1"/>
</dbReference>
<dbReference type="Proteomes" id="UP000189137">
    <property type="component" value="Unassembled WGS sequence"/>
</dbReference>
<evidence type="ECO:0000313" key="9">
    <source>
        <dbReference type="EMBL" id="HBH1540604.1"/>
    </source>
</evidence>
<dbReference type="SUPFAM" id="SSF46689">
    <property type="entry name" value="Homeodomain-like"/>
    <property type="match status" value="1"/>
</dbReference>
<evidence type="ECO:0000256" key="2">
    <source>
        <dbReference type="ARBA" id="ARBA00023125"/>
    </source>
</evidence>
<sequence>MIIELNKSNSENLTKTELEIIKFINENESILPELSIVEIAHETYSSPATVSRAIRKCGLNGFNELRYRLTVKDENDDIQNMGDIINKSFIEAQRVIEQISLTTLINIIKTINKSSKIYILARGLTEYVAKEFSLKLQLLDFNVVFINDPNIMKIKSKSIKKDELIIIFSLNGNTIELVESAQNANLVGAKVITCCCSESAKLIKYSDLYIVGYKHEHISISEYEVSSRLPLYIISRIIIDYMVRYNNSEN</sequence>
<dbReference type="GO" id="GO:1901135">
    <property type="term" value="P:carbohydrate derivative metabolic process"/>
    <property type="evidence" value="ECO:0007669"/>
    <property type="project" value="InterPro"/>
</dbReference>